<keyword evidence="4 7" id="KW-0812">Transmembrane</keyword>
<name>A0ABV6ZUZ1_9PROT</name>
<dbReference type="Proteomes" id="UP001595379">
    <property type="component" value="Unassembled WGS sequence"/>
</dbReference>
<dbReference type="PANTHER" id="PTHR30558">
    <property type="entry name" value="EXBD MEMBRANE COMPONENT OF PMF-DRIVEN MACROMOLECULE IMPORT SYSTEM"/>
    <property type="match status" value="1"/>
</dbReference>
<dbReference type="PANTHER" id="PTHR30558:SF13">
    <property type="entry name" value="BIOPOLYMER TRANSPORT PROTEIN EXBD2"/>
    <property type="match status" value="1"/>
</dbReference>
<organism evidence="9 10">
    <name type="scientific">Hyphobacterium vulgare</name>
    <dbReference type="NCBI Taxonomy" id="1736751"/>
    <lineage>
        <taxon>Bacteria</taxon>
        <taxon>Pseudomonadati</taxon>
        <taxon>Pseudomonadota</taxon>
        <taxon>Alphaproteobacteria</taxon>
        <taxon>Maricaulales</taxon>
        <taxon>Maricaulaceae</taxon>
        <taxon>Hyphobacterium</taxon>
    </lineage>
</organism>
<keyword evidence="6 8" id="KW-0472">Membrane</keyword>
<reference evidence="10" key="1">
    <citation type="journal article" date="2019" name="Int. J. Syst. Evol. Microbiol.">
        <title>The Global Catalogue of Microorganisms (GCM) 10K type strain sequencing project: providing services to taxonomists for standard genome sequencing and annotation.</title>
        <authorList>
            <consortium name="The Broad Institute Genomics Platform"/>
            <consortium name="The Broad Institute Genome Sequencing Center for Infectious Disease"/>
            <person name="Wu L."/>
            <person name="Ma J."/>
        </authorList>
    </citation>
    <scope>NUCLEOTIDE SEQUENCE [LARGE SCALE GENOMIC DNA]</scope>
    <source>
        <strain evidence="10">KCTC 52487</strain>
    </source>
</reference>
<evidence type="ECO:0000313" key="10">
    <source>
        <dbReference type="Proteomes" id="UP001595379"/>
    </source>
</evidence>
<dbReference type="Pfam" id="PF02472">
    <property type="entry name" value="ExbD"/>
    <property type="match status" value="1"/>
</dbReference>
<feature type="transmembrane region" description="Helical" evidence="8">
    <location>
        <begin position="20"/>
        <end position="37"/>
    </location>
</feature>
<proteinExistence type="inferred from homology"/>
<accession>A0ABV6ZUZ1</accession>
<dbReference type="Gene3D" id="3.30.420.270">
    <property type="match status" value="1"/>
</dbReference>
<comment type="similarity">
    <text evidence="2 7">Belongs to the ExbD/TolR family.</text>
</comment>
<evidence type="ECO:0000256" key="7">
    <source>
        <dbReference type="RuleBase" id="RU003879"/>
    </source>
</evidence>
<protein>
    <submittedName>
        <fullName evidence="9">ExbD/TolR family protein</fullName>
    </submittedName>
</protein>
<evidence type="ECO:0000256" key="5">
    <source>
        <dbReference type="ARBA" id="ARBA00022989"/>
    </source>
</evidence>
<evidence type="ECO:0000256" key="1">
    <source>
        <dbReference type="ARBA" id="ARBA00004162"/>
    </source>
</evidence>
<keyword evidence="5 8" id="KW-1133">Transmembrane helix</keyword>
<evidence type="ECO:0000256" key="2">
    <source>
        <dbReference type="ARBA" id="ARBA00005811"/>
    </source>
</evidence>
<evidence type="ECO:0000256" key="6">
    <source>
        <dbReference type="ARBA" id="ARBA00023136"/>
    </source>
</evidence>
<comment type="caution">
    <text evidence="9">The sequence shown here is derived from an EMBL/GenBank/DDBJ whole genome shotgun (WGS) entry which is preliminary data.</text>
</comment>
<keyword evidence="7" id="KW-0813">Transport</keyword>
<evidence type="ECO:0000256" key="8">
    <source>
        <dbReference type="SAM" id="Phobius"/>
    </source>
</evidence>
<dbReference type="RefSeq" id="WP_343164096.1">
    <property type="nucleotide sequence ID" value="NZ_JBHRSV010000001.1"/>
</dbReference>
<dbReference type="InterPro" id="IPR003400">
    <property type="entry name" value="ExbD"/>
</dbReference>
<dbReference type="EMBL" id="JBHRSV010000001">
    <property type="protein sequence ID" value="MFC2925219.1"/>
    <property type="molecule type" value="Genomic_DNA"/>
</dbReference>
<keyword evidence="7" id="KW-0653">Protein transport</keyword>
<keyword evidence="3" id="KW-1003">Cell membrane</keyword>
<evidence type="ECO:0000256" key="3">
    <source>
        <dbReference type="ARBA" id="ARBA00022475"/>
    </source>
</evidence>
<evidence type="ECO:0000256" key="4">
    <source>
        <dbReference type="ARBA" id="ARBA00022692"/>
    </source>
</evidence>
<keyword evidence="10" id="KW-1185">Reference proteome</keyword>
<sequence length="136" mass="15297">MRRRKNRANDQAEVNMTPMLDIVFILLIFFIVTATFLQEEGLNMQPPPQSPETPPDPAPVILVDVNDQGRVFVNQQQTDPERVLAAVSRFRAENPRSAVLIAPQYQADHGIVVLIWDDMQANGIPVSVQPAERVQQ</sequence>
<gene>
    <name evidence="9" type="ORF">ACFOOR_03775</name>
</gene>
<comment type="subcellular location">
    <subcellularLocation>
        <location evidence="1">Cell membrane</location>
        <topology evidence="1">Single-pass membrane protein</topology>
    </subcellularLocation>
    <subcellularLocation>
        <location evidence="7">Cell membrane</location>
        <topology evidence="7">Single-pass type II membrane protein</topology>
    </subcellularLocation>
</comment>
<evidence type="ECO:0000313" key="9">
    <source>
        <dbReference type="EMBL" id="MFC2925219.1"/>
    </source>
</evidence>